<reference evidence="3 4" key="1">
    <citation type="submission" date="2018-06" db="EMBL/GenBank/DDBJ databases">
        <title>Comparative genomics reveals the genomic features of Rhizophagus irregularis, R. cerebriforme, R. diaphanum and Gigaspora rosea, and their symbiotic lifestyle signature.</title>
        <authorList>
            <person name="Morin E."/>
            <person name="San Clemente H."/>
            <person name="Chen E.C.H."/>
            <person name="De La Providencia I."/>
            <person name="Hainaut M."/>
            <person name="Kuo A."/>
            <person name="Kohler A."/>
            <person name="Murat C."/>
            <person name="Tang N."/>
            <person name="Roy S."/>
            <person name="Loubradou J."/>
            <person name="Henrissat B."/>
            <person name="Grigoriev I.V."/>
            <person name="Corradi N."/>
            <person name="Roux C."/>
            <person name="Martin F.M."/>
        </authorList>
    </citation>
    <scope>NUCLEOTIDE SEQUENCE [LARGE SCALE GENOMIC DNA]</scope>
    <source>
        <strain evidence="3 4">DAOM 227022</strain>
    </source>
</reference>
<keyword evidence="4" id="KW-1185">Reference proteome</keyword>
<evidence type="ECO:0000259" key="2">
    <source>
        <dbReference type="Pfam" id="PF24209"/>
    </source>
</evidence>
<dbReference type="InterPro" id="IPR055854">
    <property type="entry name" value="DUF7431"/>
</dbReference>
<dbReference type="EMBL" id="QKYT01000062">
    <property type="protein sequence ID" value="RIA95377.1"/>
    <property type="molecule type" value="Genomic_DNA"/>
</dbReference>
<dbReference type="OrthoDB" id="2316005at2759"/>
<feature type="domain" description="DUF7431" evidence="2">
    <location>
        <begin position="363"/>
        <end position="641"/>
    </location>
</feature>
<dbReference type="Pfam" id="PF24209">
    <property type="entry name" value="DUF7431"/>
    <property type="match status" value="1"/>
</dbReference>
<feature type="domain" description="MACPF-like" evidence="1">
    <location>
        <begin position="192"/>
        <end position="353"/>
    </location>
</feature>
<dbReference type="Pfam" id="PF22693">
    <property type="entry name" value="MACPF_1"/>
    <property type="match status" value="1"/>
</dbReference>
<evidence type="ECO:0000313" key="3">
    <source>
        <dbReference type="EMBL" id="RIA95377.1"/>
    </source>
</evidence>
<proteinExistence type="predicted"/>
<evidence type="ECO:0000313" key="4">
    <source>
        <dbReference type="Proteomes" id="UP000265703"/>
    </source>
</evidence>
<comment type="caution">
    <text evidence="3">The sequence shown here is derived from an EMBL/GenBank/DDBJ whole genome shotgun (WGS) entry which is preliminary data.</text>
</comment>
<accession>A0A397TG68</accession>
<dbReference type="AlphaFoldDB" id="A0A397TG68"/>
<name>A0A397TG68_9GLOM</name>
<sequence>MSSNVMVFIKIIDLKSLKYCPLNLKSHLPDIRKELEKHKIINDILTFSKKGNGEEFAEIMRETEEKFQLKDIVEVINKEDSKNYYLYLMKNSSPNWIILNDKCKLDYGRTMSFDGIKKADKKAFTMKDCELTKIGSEGYKKDRLEFESKEDYMKKRNLFINVDDISVKNFVKFGLSIGISQNENFKEEINKTYQYTEIGKVSLKFSKENLKPTTGFINAVNNAIQSENPSEFREITEKYGQFIPTEIILGGRVYFKDTQVLSENSTNKTKEGTMKINIGPSNAIIVNNSSNSKKKSNYYSSDCMRILGGTHPDDKNFHEKVWIESLKDYQNWDCIEYKNPISIFQLLPDELYKKSYKSFGKRILYTSTEDCDYDLHEAGMCRIFELNKIPPHISKIIQSKDVDCDIFASVIDTKNSKNVFFNCQIFRASEPEEKPCIIIHGIQKEFKQCKYKLSIKIIVVGYDTDFLSNFSVELIKKEYIPQSQEFGSMILQDVRCRLIEQNIPFFGIPIISNLNSSNNSENSLIIGHNFRKLDNNLKIDVFSYCSKTNCYVKLPRITFCTLIILNNHTSSTYELLPFEFSRINIFRKKPFINLNSKGFTSKPKCISLCLSRDDDYNPIFFNQKSTQIKVKYVDCKCKKTCSICRHKKLKISDEDNAICIVFEGNQVL</sequence>
<dbReference type="InterPro" id="IPR054586">
    <property type="entry name" value="MACPF_1_fungal"/>
</dbReference>
<dbReference type="Proteomes" id="UP000265703">
    <property type="component" value="Unassembled WGS sequence"/>
</dbReference>
<gene>
    <name evidence="3" type="ORF">C1645_488884</name>
</gene>
<dbReference type="STRING" id="658196.A0A397TG68"/>
<organism evidence="3 4">
    <name type="scientific">Glomus cerebriforme</name>
    <dbReference type="NCBI Taxonomy" id="658196"/>
    <lineage>
        <taxon>Eukaryota</taxon>
        <taxon>Fungi</taxon>
        <taxon>Fungi incertae sedis</taxon>
        <taxon>Mucoromycota</taxon>
        <taxon>Glomeromycotina</taxon>
        <taxon>Glomeromycetes</taxon>
        <taxon>Glomerales</taxon>
        <taxon>Glomeraceae</taxon>
        <taxon>Glomus</taxon>
    </lineage>
</organism>
<protein>
    <submittedName>
        <fullName evidence="3">Uncharacterized protein</fullName>
    </submittedName>
</protein>
<evidence type="ECO:0000259" key="1">
    <source>
        <dbReference type="Pfam" id="PF22693"/>
    </source>
</evidence>